<dbReference type="EMBL" id="CATQJA010002626">
    <property type="protein sequence ID" value="CAJ0574082.1"/>
    <property type="molecule type" value="Genomic_DNA"/>
</dbReference>
<evidence type="ECO:0000256" key="1">
    <source>
        <dbReference type="SAM" id="MobiDB-lite"/>
    </source>
</evidence>
<dbReference type="Proteomes" id="UP001177023">
    <property type="component" value="Unassembled WGS sequence"/>
</dbReference>
<dbReference type="AlphaFoldDB" id="A0AA36G601"/>
<feature type="region of interest" description="Disordered" evidence="1">
    <location>
        <begin position="97"/>
        <end position="241"/>
    </location>
</feature>
<sequence>MLVGILLLLNAVGSLQSDPKIEKHPPIPLEIKDFCLLAVSLFTFAALILARYLTAAYNNALETQINELEKRLYERIPFEADQDPFGADGLAEDVARDSAEKNDQENNAGYSEQIMRKWGRSNPNEKKSDSNSKKSVSTASKDKRAKIVENDDNKGSKQEEKKEETPRQNHSVEKKAQTPETPAANSGSSENDKNVPRKRRLGNNLALLAEQERMVDEIPSESLKERRTPKRLPRSSNEILT</sequence>
<proteinExistence type="predicted"/>
<feature type="non-terminal residue" evidence="2">
    <location>
        <position position="241"/>
    </location>
</feature>
<feature type="compositionally biased region" description="Basic and acidic residues" evidence="1">
    <location>
        <begin position="123"/>
        <end position="132"/>
    </location>
</feature>
<accession>A0AA36G601</accession>
<gene>
    <name evidence="2" type="ORF">MSPICULIGERA_LOCUS12423</name>
</gene>
<evidence type="ECO:0000313" key="2">
    <source>
        <dbReference type="EMBL" id="CAJ0574082.1"/>
    </source>
</evidence>
<name>A0AA36G601_9BILA</name>
<keyword evidence="3" id="KW-1185">Reference proteome</keyword>
<evidence type="ECO:0000313" key="3">
    <source>
        <dbReference type="Proteomes" id="UP001177023"/>
    </source>
</evidence>
<reference evidence="2" key="1">
    <citation type="submission" date="2023-06" db="EMBL/GenBank/DDBJ databases">
        <authorList>
            <person name="Delattre M."/>
        </authorList>
    </citation>
    <scope>NUCLEOTIDE SEQUENCE</scope>
    <source>
        <strain evidence="2">AF72</strain>
    </source>
</reference>
<organism evidence="2 3">
    <name type="scientific">Mesorhabditis spiculigera</name>
    <dbReference type="NCBI Taxonomy" id="96644"/>
    <lineage>
        <taxon>Eukaryota</taxon>
        <taxon>Metazoa</taxon>
        <taxon>Ecdysozoa</taxon>
        <taxon>Nematoda</taxon>
        <taxon>Chromadorea</taxon>
        <taxon>Rhabditida</taxon>
        <taxon>Rhabditina</taxon>
        <taxon>Rhabditomorpha</taxon>
        <taxon>Rhabditoidea</taxon>
        <taxon>Rhabditidae</taxon>
        <taxon>Mesorhabditinae</taxon>
        <taxon>Mesorhabditis</taxon>
    </lineage>
</organism>
<feature type="compositionally biased region" description="Polar residues" evidence="1">
    <location>
        <begin position="178"/>
        <end position="189"/>
    </location>
</feature>
<feature type="compositionally biased region" description="Basic and acidic residues" evidence="1">
    <location>
        <begin position="140"/>
        <end position="177"/>
    </location>
</feature>
<comment type="caution">
    <text evidence="2">The sequence shown here is derived from an EMBL/GenBank/DDBJ whole genome shotgun (WGS) entry which is preliminary data.</text>
</comment>
<feature type="compositionally biased region" description="Basic and acidic residues" evidence="1">
    <location>
        <begin position="210"/>
        <end position="226"/>
    </location>
</feature>
<protein>
    <submittedName>
        <fullName evidence="2">Uncharacterized protein</fullName>
    </submittedName>
</protein>